<evidence type="ECO:0000256" key="1">
    <source>
        <dbReference type="SAM" id="MobiDB-lite"/>
    </source>
</evidence>
<evidence type="ECO:0000313" key="4">
    <source>
        <dbReference type="Proteomes" id="UP000634136"/>
    </source>
</evidence>
<proteinExistence type="predicted"/>
<keyword evidence="2" id="KW-0472">Membrane</keyword>
<keyword evidence="4" id="KW-1185">Reference proteome</keyword>
<organism evidence="3 4">
    <name type="scientific">Senna tora</name>
    <dbReference type="NCBI Taxonomy" id="362788"/>
    <lineage>
        <taxon>Eukaryota</taxon>
        <taxon>Viridiplantae</taxon>
        <taxon>Streptophyta</taxon>
        <taxon>Embryophyta</taxon>
        <taxon>Tracheophyta</taxon>
        <taxon>Spermatophyta</taxon>
        <taxon>Magnoliopsida</taxon>
        <taxon>eudicotyledons</taxon>
        <taxon>Gunneridae</taxon>
        <taxon>Pentapetalae</taxon>
        <taxon>rosids</taxon>
        <taxon>fabids</taxon>
        <taxon>Fabales</taxon>
        <taxon>Fabaceae</taxon>
        <taxon>Caesalpinioideae</taxon>
        <taxon>Cassia clade</taxon>
        <taxon>Senna</taxon>
    </lineage>
</organism>
<reference evidence="3" key="1">
    <citation type="submission" date="2020-09" db="EMBL/GenBank/DDBJ databases">
        <title>Genome-Enabled Discovery of Anthraquinone Biosynthesis in Senna tora.</title>
        <authorList>
            <person name="Kang S.-H."/>
            <person name="Pandey R.P."/>
            <person name="Lee C.-M."/>
            <person name="Sim J.-S."/>
            <person name="Jeong J.-T."/>
            <person name="Choi B.-S."/>
            <person name="Jung M."/>
            <person name="Ginzburg D."/>
            <person name="Zhao K."/>
            <person name="Won S.Y."/>
            <person name="Oh T.-J."/>
            <person name="Yu Y."/>
            <person name="Kim N.-H."/>
            <person name="Lee O.R."/>
            <person name="Lee T.-H."/>
            <person name="Bashyal P."/>
            <person name="Kim T.-S."/>
            <person name="Lee W.-H."/>
            <person name="Kawkins C."/>
            <person name="Kim C.-K."/>
            <person name="Kim J.S."/>
            <person name="Ahn B.O."/>
            <person name="Rhee S.Y."/>
            <person name="Sohng J.K."/>
        </authorList>
    </citation>
    <scope>NUCLEOTIDE SEQUENCE</scope>
    <source>
        <tissue evidence="3">Leaf</tissue>
    </source>
</reference>
<comment type="caution">
    <text evidence="3">The sequence shown here is derived from an EMBL/GenBank/DDBJ whole genome shotgun (WGS) entry which is preliminary data.</text>
</comment>
<keyword evidence="2" id="KW-1133">Transmembrane helix</keyword>
<dbReference type="EMBL" id="JAAIUW010000005">
    <property type="protein sequence ID" value="KAF7830732.1"/>
    <property type="molecule type" value="Genomic_DNA"/>
</dbReference>
<sequence>MASAEGRAAYAANLCFTQDFMMPPNSSDNPPSVSKKLESNNSVKDHANSGRLPHNPNCDRLPDMKWWLHVKTNLGDEANYTCQRLNSWEAEFGSYCAGLVDDNIKAEGDQSIKSFDSFSCVGSADPSVEQTWNSSPTSMKNNKNNRMPKIEAALYNDVQFMPKKKDQGEFWFSDDHFLDWDITNLLSSEQFKVASSALEPHWIGVEKSGPWWRTAGKDELASLVAQKSLEHIENCDLPPPQIKHFRKTPSPYLEGVDYDKTLSSSLNLKAEKNSSSYVDSNTSGTPMSGCSSQDSDRLFRALVIKISYVVLNRNVLIMNKFNSLSNHALHMFSSNQSKDSSSTSKGNQINSEFNSKAELLEALCHSQTRAREAEKAAQQAYNEKEHILSLFFRQASQLFAYKQWLQLLQLENLCLQLRSKNQPLLSLFPQFKNGHRVARKRKSRDRRNGIRKCAVAFAVGLGLVGAGLLLGWTMGWMFPPI</sequence>
<feature type="compositionally biased region" description="Basic and acidic residues" evidence="1">
    <location>
        <begin position="35"/>
        <end position="48"/>
    </location>
</feature>
<keyword evidence="2" id="KW-0812">Transmembrane</keyword>
<dbReference type="AlphaFoldDB" id="A0A834TYM5"/>
<gene>
    <name evidence="3" type="ORF">G2W53_013065</name>
</gene>
<feature type="region of interest" description="Disordered" evidence="1">
    <location>
        <begin position="23"/>
        <end position="55"/>
    </location>
</feature>
<dbReference type="OrthoDB" id="1920951at2759"/>
<evidence type="ECO:0000256" key="2">
    <source>
        <dbReference type="SAM" id="Phobius"/>
    </source>
</evidence>
<accession>A0A834TYM5</accession>
<evidence type="ECO:0000313" key="3">
    <source>
        <dbReference type="EMBL" id="KAF7830732.1"/>
    </source>
</evidence>
<dbReference type="Proteomes" id="UP000634136">
    <property type="component" value="Unassembled WGS sequence"/>
</dbReference>
<name>A0A834TYM5_9FABA</name>
<feature type="transmembrane region" description="Helical" evidence="2">
    <location>
        <begin position="449"/>
        <end position="472"/>
    </location>
</feature>
<dbReference type="PANTHER" id="PTHR33868:SF19">
    <property type="entry name" value="PROTEIN, PUTATIVE-RELATED"/>
    <property type="match status" value="1"/>
</dbReference>
<dbReference type="PANTHER" id="PTHR33868">
    <property type="entry name" value="EXPRESSED PROTEIN"/>
    <property type="match status" value="1"/>
</dbReference>
<protein>
    <submittedName>
        <fullName evidence="3">Uncharacterized protein</fullName>
    </submittedName>
</protein>
<feature type="compositionally biased region" description="Low complexity" evidence="1">
    <location>
        <begin position="23"/>
        <end position="34"/>
    </location>
</feature>